<gene>
    <name evidence="7" type="ORF">EMPS_02645</name>
</gene>
<dbReference type="OrthoDB" id="2346699at2759"/>
<dbReference type="AlphaFoldDB" id="A0A9P3H539"/>
<evidence type="ECO:0000256" key="3">
    <source>
        <dbReference type="ARBA" id="ARBA00022989"/>
    </source>
</evidence>
<sequence>MSFEANTGFLKADFVMSFVLSILGLIVLGTLGGNSYKSVVADKPKYCILMANVNTRTFHSSACTFAIFIGFCIAAGGIALFALDFITWKRSERFKGKRASVAALLISPIMCFFALSTSIVIGVGMKDFCKNLDYHPERCYEIIPEMAKLQAAVGGSAMAGILFACYGFSEYTQYRKRHIQGDKW</sequence>
<reference evidence="7" key="1">
    <citation type="submission" date="2021-11" db="EMBL/GenBank/DDBJ databases">
        <authorList>
            <person name="Herlambang A."/>
            <person name="Guo Y."/>
            <person name="Takashima Y."/>
            <person name="Nishizawa T."/>
        </authorList>
    </citation>
    <scope>NUCLEOTIDE SEQUENCE</scope>
    <source>
        <strain evidence="7">E1425</strain>
    </source>
</reference>
<evidence type="ECO:0000256" key="1">
    <source>
        <dbReference type="ARBA" id="ARBA00004141"/>
    </source>
</evidence>
<feature type="transmembrane region" description="Helical" evidence="6">
    <location>
        <begin position="149"/>
        <end position="168"/>
    </location>
</feature>
<dbReference type="EMBL" id="BQFW01000004">
    <property type="protein sequence ID" value="GJJ70296.1"/>
    <property type="molecule type" value="Genomic_DNA"/>
</dbReference>
<reference evidence="7" key="2">
    <citation type="journal article" date="2022" name="Microbiol. Resour. Announc.">
        <title>Whole-Genome Sequence of Entomortierella parvispora E1425, a Mucoromycotan Fungus Associated with Burkholderiaceae-Related Endosymbiotic Bacteria.</title>
        <authorList>
            <person name="Herlambang A."/>
            <person name="Guo Y."/>
            <person name="Takashima Y."/>
            <person name="Narisawa K."/>
            <person name="Ohta H."/>
            <person name="Nishizawa T."/>
        </authorList>
    </citation>
    <scope>NUCLEOTIDE SEQUENCE</scope>
    <source>
        <strain evidence="7">E1425</strain>
    </source>
</reference>
<comment type="similarity">
    <text evidence="5">Belongs to the TMEM179 family.</text>
</comment>
<evidence type="ECO:0000256" key="2">
    <source>
        <dbReference type="ARBA" id="ARBA00022692"/>
    </source>
</evidence>
<evidence type="ECO:0000256" key="6">
    <source>
        <dbReference type="SAM" id="Phobius"/>
    </source>
</evidence>
<evidence type="ECO:0000313" key="7">
    <source>
        <dbReference type="EMBL" id="GJJ70296.1"/>
    </source>
</evidence>
<feature type="transmembrane region" description="Helical" evidence="6">
    <location>
        <begin position="12"/>
        <end position="31"/>
    </location>
</feature>
<dbReference type="Pfam" id="PF26158">
    <property type="entry name" value="Claudin_TMEM179-179B"/>
    <property type="match status" value="1"/>
</dbReference>
<comment type="caution">
    <text evidence="7">The sequence shown here is derived from an EMBL/GenBank/DDBJ whole genome shotgun (WGS) entry which is preliminary data.</text>
</comment>
<keyword evidence="8" id="KW-1185">Reference proteome</keyword>
<keyword evidence="3 6" id="KW-1133">Transmembrane helix</keyword>
<name>A0A9P3H539_9FUNG</name>
<dbReference type="Proteomes" id="UP000827284">
    <property type="component" value="Unassembled WGS sequence"/>
</dbReference>
<dbReference type="InterPro" id="IPR059010">
    <property type="entry name" value="TMEM179-179B"/>
</dbReference>
<feature type="transmembrane region" description="Helical" evidence="6">
    <location>
        <begin position="99"/>
        <end position="125"/>
    </location>
</feature>
<protein>
    <submittedName>
        <fullName evidence="7">Uncharacterized protein</fullName>
    </submittedName>
</protein>
<evidence type="ECO:0000256" key="4">
    <source>
        <dbReference type="ARBA" id="ARBA00023136"/>
    </source>
</evidence>
<organism evidence="7 8">
    <name type="scientific">Entomortierella parvispora</name>
    <dbReference type="NCBI Taxonomy" id="205924"/>
    <lineage>
        <taxon>Eukaryota</taxon>
        <taxon>Fungi</taxon>
        <taxon>Fungi incertae sedis</taxon>
        <taxon>Mucoromycota</taxon>
        <taxon>Mortierellomycotina</taxon>
        <taxon>Mortierellomycetes</taxon>
        <taxon>Mortierellales</taxon>
        <taxon>Mortierellaceae</taxon>
        <taxon>Entomortierella</taxon>
    </lineage>
</organism>
<evidence type="ECO:0000313" key="8">
    <source>
        <dbReference type="Proteomes" id="UP000827284"/>
    </source>
</evidence>
<accession>A0A9P3H539</accession>
<keyword evidence="2 6" id="KW-0812">Transmembrane</keyword>
<keyword evidence="4 6" id="KW-0472">Membrane</keyword>
<comment type="subcellular location">
    <subcellularLocation>
        <location evidence="1">Membrane</location>
        <topology evidence="1">Multi-pass membrane protein</topology>
    </subcellularLocation>
</comment>
<evidence type="ECO:0000256" key="5">
    <source>
        <dbReference type="ARBA" id="ARBA00093776"/>
    </source>
</evidence>
<proteinExistence type="inferred from homology"/>
<feature type="transmembrane region" description="Helical" evidence="6">
    <location>
        <begin position="65"/>
        <end position="87"/>
    </location>
</feature>